<keyword evidence="1" id="KW-0378">Hydrolase</keyword>
<dbReference type="PANTHER" id="PTHR48081">
    <property type="entry name" value="AB HYDROLASE SUPERFAMILY PROTEIN C4A8.06C"/>
    <property type="match status" value="1"/>
</dbReference>
<name>A0A1K1MXJ3_RUMFL</name>
<evidence type="ECO:0000313" key="4">
    <source>
        <dbReference type="Proteomes" id="UP000183461"/>
    </source>
</evidence>
<dbReference type="GO" id="GO:0016787">
    <property type="term" value="F:hydrolase activity"/>
    <property type="evidence" value="ECO:0007669"/>
    <property type="project" value="UniProtKB-KW"/>
</dbReference>
<protein>
    <submittedName>
        <fullName evidence="3">Acetyl esterase/lipase</fullName>
    </submittedName>
</protein>
<dbReference type="Proteomes" id="UP000183461">
    <property type="component" value="Unassembled WGS sequence"/>
</dbReference>
<dbReference type="SUPFAM" id="SSF53474">
    <property type="entry name" value="alpha/beta-Hydrolases"/>
    <property type="match status" value="1"/>
</dbReference>
<organism evidence="3 4">
    <name type="scientific">Ruminococcus flavefaciens</name>
    <dbReference type="NCBI Taxonomy" id="1265"/>
    <lineage>
        <taxon>Bacteria</taxon>
        <taxon>Bacillati</taxon>
        <taxon>Bacillota</taxon>
        <taxon>Clostridia</taxon>
        <taxon>Eubacteriales</taxon>
        <taxon>Oscillospiraceae</taxon>
        <taxon>Ruminococcus</taxon>
    </lineage>
</organism>
<dbReference type="InterPro" id="IPR013094">
    <property type="entry name" value="AB_hydrolase_3"/>
</dbReference>
<proteinExistence type="predicted"/>
<sequence>MKFDKHDKVVKAPDALNNPLYKLIKAVVKAAKIRNSLVGTKEEVLAKAAKMNAKNRHFIMPDDSKAHYTDHLIYGNYHCLEIDIEKKRRKKAVLFVFGGGMILGSDKGDVGISRKISETANADVWFPYYPLCHEHDMLENVQMIFECYAKMLKFYKAENIVFLGFSSGGALILDLITYINELNDSGSSIPMPGMLIPISPGSVPVTETEKAEIKVLDKRDIMIPAEYMYTAHDIMCHGRDIPEIYLATAHGDFRNAPMTHFYYGSAETLYAFAPSYAESYRKAGAKCIIHVGKGMHHCYALQYFIPGCKPAFNEVMRLIQNYFKKEKRV</sequence>
<evidence type="ECO:0000313" key="3">
    <source>
        <dbReference type="EMBL" id="SFW27761.1"/>
    </source>
</evidence>
<evidence type="ECO:0000256" key="1">
    <source>
        <dbReference type="ARBA" id="ARBA00022801"/>
    </source>
</evidence>
<feature type="domain" description="Alpha/beta hydrolase fold-3" evidence="2">
    <location>
        <begin position="93"/>
        <end position="300"/>
    </location>
</feature>
<evidence type="ECO:0000259" key="2">
    <source>
        <dbReference type="Pfam" id="PF07859"/>
    </source>
</evidence>
<dbReference type="InterPro" id="IPR029058">
    <property type="entry name" value="AB_hydrolase_fold"/>
</dbReference>
<dbReference type="EMBL" id="FPIP01000003">
    <property type="protein sequence ID" value="SFW27761.1"/>
    <property type="molecule type" value="Genomic_DNA"/>
</dbReference>
<dbReference type="InterPro" id="IPR050300">
    <property type="entry name" value="GDXG_lipolytic_enzyme"/>
</dbReference>
<dbReference type="RefSeq" id="WP_072299814.1">
    <property type="nucleotide sequence ID" value="NZ_FPIP01000003.1"/>
</dbReference>
<dbReference type="Pfam" id="PF07859">
    <property type="entry name" value="Abhydrolase_3"/>
    <property type="match status" value="1"/>
</dbReference>
<gene>
    <name evidence="3" type="ORF">SAMN02910280_1479</name>
</gene>
<dbReference type="AlphaFoldDB" id="A0A1K1MXJ3"/>
<dbReference type="PANTHER" id="PTHR48081:SF8">
    <property type="entry name" value="ALPHA_BETA HYDROLASE FOLD-3 DOMAIN-CONTAINING PROTEIN-RELATED"/>
    <property type="match status" value="1"/>
</dbReference>
<accession>A0A1K1MXJ3</accession>
<dbReference type="Gene3D" id="3.40.50.1820">
    <property type="entry name" value="alpha/beta hydrolase"/>
    <property type="match status" value="1"/>
</dbReference>
<reference evidence="3 4" key="1">
    <citation type="submission" date="2016-11" db="EMBL/GenBank/DDBJ databases">
        <authorList>
            <person name="Jaros S."/>
            <person name="Januszkiewicz K."/>
            <person name="Wedrychowicz H."/>
        </authorList>
    </citation>
    <scope>NUCLEOTIDE SEQUENCE [LARGE SCALE GENOMIC DNA]</scope>
    <source>
        <strain evidence="3 4">YL228</strain>
    </source>
</reference>